<reference evidence="2 3" key="1">
    <citation type="submission" date="2018-03" db="EMBL/GenBank/DDBJ databases">
        <title>Draft genome sequence of Rohu Carp (Labeo rohita).</title>
        <authorList>
            <person name="Das P."/>
            <person name="Kushwaha B."/>
            <person name="Joshi C.G."/>
            <person name="Kumar D."/>
            <person name="Nagpure N.S."/>
            <person name="Sahoo L."/>
            <person name="Das S.P."/>
            <person name="Bit A."/>
            <person name="Patnaik S."/>
            <person name="Meher P.K."/>
            <person name="Jayasankar P."/>
            <person name="Koringa P.G."/>
            <person name="Patel N.V."/>
            <person name="Hinsu A.T."/>
            <person name="Kumar R."/>
            <person name="Pandey M."/>
            <person name="Agarwal S."/>
            <person name="Srivastava S."/>
            <person name="Singh M."/>
            <person name="Iquebal M.A."/>
            <person name="Jaiswal S."/>
            <person name="Angadi U.B."/>
            <person name="Kumar N."/>
            <person name="Raza M."/>
            <person name="Shah T.M."/>
            <person name="Rai A."/>
            <person name="Jena J.K."/>
        </authorList>
    </citation>
    <scope>NUCLEOTIDE SEQUENCE [LARGE SCALE GENOMIC DNA]</scope>
    <source>
        <strain evidence="2">DASCIFA01</strain>
        <tissue evidence="2">Testis</tissue>
    </source>
</reference>
<feature type="region of interest" description="Disordered" evidence="1">
    <location>
        <begin position="157"/>
        <end position="200"/>
    </location>
</feature>
<feature type="compositionally biased region" description="Acidic residues" evidence="1">
    <location>
        <begin position="52"/>
        <end position="72"/>
    </location>
</feature>
<feature type="compositionally biased region" description="Polar residues" evidence="1">
    <location>
        <begin position="22"/>
        <end position="32"/>
    </location>
</feature>
<keyword evidence="2" id="KW-0489">Methyltransferase</keyword>
<name>A0A498LZJ1_LABRO</name>
<dbReference type="GO" id="GO:0032259">
    <property type="term" value="P:methylation"/>
    <property type="evidence" value="ECO:0007669"/>
    <property type="project" value="UniProtKB-KW"/>
</dbReference>
<proteinExistence type="predicted"/>
<feature type="compositionally biased region" description="Polar residues" evidence="1">
    <location>
        <begin position="191"/>
        <end position="200"/>
    </location>
</feature>
<dbReference type="EMBL" id="QBIY01012956">
    <property type="protein sequence ID" value="RXN13661.1"/>
    <property type="molecule type" value="Genomic_DNA"/>
</dbReference>
<evidence type="ECO:0000313" key="2">
    <source>
        <dbReference type="EMBL" id="RXN13661.1"/>
    </source>
</evidence>
<dbReference type="GO" id="GO:0008168">
    <property type="term" value="F:methyltransferase activity"/>
    <property type="evidence" value="ECO:0007669"/>
    <property type="project" value="UniProtKB-KW"/>
</dbReference>
<feature type="compositionally biased region" description="Basic and acidic residues" evidence="1">
    <location>
        <begin position="88"/>
        <end position="99"/>
    </location>
</feature>
<protein>
    <submittedName>
        <fullName evidence="2">Histone-lysine N-methyltransferase ash1-like isoform X1</fullName>
    </submittedName>
</protein>
<sequence length="224" mass="24983">MLESAASLDAQSNNEADRTSTEDIMSNVSSRGPNEVDKDKSSTTSLLCADIQENDDELSDSEENMLDSEDENNVEREHLMEGSTSGEKASELSETEDQKVVCGRISTRGEAGDAEFVQWKKRNTRRAVLLLIAEQKVTLMLLSSHRLQWMMFLIKPSPPQQKSSTAANSRAEGDSDASLQSQTPMDDVSDQTKSAQQIVRQRQNENEVFVPKLRRTKSVIINFP</sequence>
<evidence type="ECO:0000256" key="1">
    <source>
        <dbReference type="SAM" id="MobiDB-lite"/>
    </source>
</evidence>
<accession>A0A498LZJ1</accession>
<keyword evidence="2" id="KW-0808">Transferase</keyword>
<evidence type="ECO:0000313" key="3">
    <source>
        <dbReference type="Proteomes" id="UP000290572"/>
    </source>
</evidence>
<feature type="region of interest" description="Disordered" evidence="1">
    <location>
        <begin position="1"/>
        <end position="99"/>
    </location>
</feature>
<keyword evidence="3" id="KW-1185">Reference proteome</keyword>
<organism evidence="2 3">
    <name type="scientific">Labeo rohita</name>
    <name type="common">Indian major carp</name>
    <name type="synonym">Cyprinus rohita</name>
    <dbReference type="NCBI Taxonomy" id="84645"/>
    <lineage>
        <taxon>Eukaryota</taxon>
        <taxon>Metazoa</taxon>
        <taxon>Chordata</taxon>
        <taxon>Craniata</taxon>
        <taxon>Vertebrata</taxon>
        <taxon>Euteleostomi</taxon>
        <taxon>Actinopterygii</taxon>
        <taxon>Neopterygii</taxon>
        <taxon>Teleostei</taxon>
        <taxon>Ostariophysi</taxon>
        <taxon>Cypriniformes</taxon>
        <taxon>Cyprinidae</taxon>
        <taxon>Labeoninae</taxon>
        <taxon>Labeonini</taxon>
        <taxon>Labeo</taxon>
    </lineage>
</organism>
<dbReference type="Proteomes" id="UP000290572">
    <property type="component" value="Unassembled WGS sequence"/>
</dbReference>
<gene>
    <name evidence="2" type="ORF">ROHU_009530</name>
</gene>
<dbReference type="AlphaFoldDB" id="A0A498LZJ1"/>
<comment type="caution">
    <text evidence="2">The sequence shown here is derived from an EMBL/GenBank/DDBJ whole genome shotgun (WGS) entry which is preliminary data.</text>
</comment>